<keyword evidence="3" id="KW-1185">Reference proteome</keyword>
<feature type="transmembrane region" description="Helical" evidence="1">
    <location>
        <begin position="223"/>
        <end position="243"/>
    </location>
</feature>
<evidence type="ECO:0000313" key="3">
    <source>
        <dbReference type="Proteomes" id="UP000635885"/>
    </source>
</evidence>
<keyword evidence="1" id="KW-1133">Transmembrane helix</keyword>
<dbReference type="EMBL" id="BMFD01000002">
    <property type="protein sequence ID" value="GGC29426.1"/>
    <property type="molecule type" value="Genomic_DNA"/>
</dbReference>
<evidence type="ECO:0000313" key="2">
    <source>
        <dbReference type="EMBL" id="GGC29426.1"/>
    </source>
</evidence>
<proteinExistence type="predicted"/>
<gene>
    <name evidence="2" type="ORF">GCM10010993_05390</name>
</gene>
<organism evidence="2 3">
    <name type="scientific">Belliella aquatica</name>
    <dbReference type="NCBI Taxonomy" id="1323734"/>
    <lineage>
        <taxon>Bacteria</taxon>
        <taxon>Pseudomonadati</taxon>
        <taxon>Bacteroidota</taxon>
        <taxon>Cytophagia</taxon>
        <taxon>Cytophagales</taxon>
        <taxon>Cyclobacteriaceae</taxon>
        <taxon>Belliella</taxon>
    </lineage>
</organism>
<evidence type="ECO:0008006" key="4">
    <source>
        <dbReference type="Google" id="ProtNLM"/>
    </source>
</evidence>
<feature type="transmembrane region" description="Helical" evidence="1">
    <location>
        <begin position="191"/>
        <end position="211"/>
    </location>
</feature>
<feature type="transmembrane region" description="Helical" evidence="1">
    <location>
        <begin position="79"/>
        <end position="100"/>
    </location>
</feature>
<feature type="transmembrane region" description="Helical" evidence="1">
    <location>
        <begin position="112"/>
        <end position="131"/>
    </location>
</feature>
<protein>
    <recommendedName>
        <fullName evidence="4">DoxX family protein</fullName>
    </recommendedName>
</protein>
<comment type="caution">
    <text evidence="2">The sequence shown here is derived from an EMBL/GenBank/DDBJ whole genome shotgun (WGS) entry which is preliminary data.</text>
</comment>
<feature type="transmembrane region" description="Helical" evidence="1">
    <location>
        <begin position="168"/>
        <end position="186"/>
    </location>
</feature>
<keyword evidence="1" id="KW-0812">Transmembrane</keyword>
<keyword evidence="1" id="KW-0472">Membrane</keyword>
<dbReference type="RefSeq" id="WP_188439433.1">
    <property type="nucleotide sequence ID" value="NZ_BMFD01000002.1"/>
</dbReference>
<sequence length="417" mass="48352">MNQLCRTSINFLKLFTSLYIFIYCFPFPASYIPYGYEFFSKYVEALKAKFTLFFGREILGFIDLKYIAMNGSGDTTVDYIALISYATLGFLVALILYFFVRKHDHINRLYNWMIIYARYFVGLTLISYGVVKFLQGQFPSMSLIALESTYGESSPMGLAWRFFGYSDLYKGFMGVSEILAGFLLLFRRTAILGALVSIAVCTNIFIVNLAFDVPVKLFSGHLLFFSILILLPSLKALFGFFILHQQVRIKPTLYFFNTKWKKGAYIAAKIILVGLIPLSLAVGHVRSQSFRTFLNEWEGVYEVISFEIENKPGLSESAHWDKIFIQGKTIMTLNKAKTKNYYTIEHIWNEGEINFIESQEQEDPYRFILTELEDGNYKIHGEISSNKYQITAKRKLKKDYLLMNRGFHWVNELPFNR</sequence>
<dbReference type="Proteomes" id="UP000635885">
    <property type="component" value="Unassembled WGS sequence"/>
</dbReference>
<feature type="transmembrane region" description="Helical" evidence="1">
    <location>
        <begin position="264"/>
        <end position="285"/>
    </location>
</feature>
<evidence type="ECO:0000256" key="1">
    <source>
        <dbReference type="SAM" id="Phobius"/>
    </source>
</evidence>
<accession>A0ABQ1LUI7</accession>
<reference evidence="3" key="1">
    <citation type="journal article" date="2019" name="Int. J. Syst. Evol. Microbiol.">
        <title>The Global Catalogue of Microorganisms (GCM) 10K type strain sequencing project: providing services to taxonomists for standard genome sequencing and annotation.</title>
        <authorList>
            <consortium name="The Broad Institute Genomics Platform"/>
            <consortium name="The Broad Institute Genome Sequencing Center for Infectious Disease"/>
            <person name="Wu L."/>
            <person name="Ma J."/>
        </authorList>
    </citation>
    <scope>NUCLEOTIDE SEQUENCE [LARGE SCALE GENOMIC DNA]</scope>
    <source>
        <strain evidence="3">CGMCC 1.12479</strain>
    </source>
</reference>
<feature type="transmembrane region" description="Helical" evidence="1">
    <location>
        <begin position="12"/>
        <end position="32"/>
    </location>
</feature>
<name>A0ABQ1LUI7_9BACT</name>